<protein>
    <recommendedName>
        <fullName evidence="5">CcmD family protein</fullName>
    </recommendedName>
</protein>
<dbReference type="AlphaFoldDB" id="A0A074KYG0"/>
<keyword evidence="1" id="KW-1133">Transmembrane helix</keyword>
<gene>
    <name evidence="3" type="ORF">EL17_12960</name>
</gene>
<feature type="transmembrane region" description="Helical" evidence="1">
    <location>
        <begin position="46"/>
        <end position="65"/>
    </location>
</feature>
<organism evidence="3 4">
    <name type="scientific">Anditalea andensis</name>
    <dbReference type="NCBI Taxonomy" id="1048983"/>
    <lineage>
        <taxon>Bacteria</taxon>
        <taxon>Pseudomonadati</taxon>
        <taxon>Bacteroidota</taxon>
        <taxon>Cytophagia</taxon>
        <taxon>Cytophagales</taxon>
        <taxon>Cytophagaceae</taxon>
        <taxon>Anditalea</taxon>
    </lineage>
</organism>
<dbReference type="Proteomes" id="UP000027821">
    <property type="component" value="Unassembled WGS sequence"/>
</dbReference>
<evidence type="ECO:0000256" key="1">
    <source>
        <dbReference type="SAM" id="Phobius"/>
    </source>
</evidence>
<dbReference type="RefSeq" id="WP_051720005.1">
    <property type="nucleotide sequence ID" value="NZ_JMIH01000022.1"/>
</dbReference>
<evidence type="ECO:0008006" key="5">
    <source>
        <dbReference type="Google" id="ProtNLM"/>
    </source>
</evidence>
<feature type="chain" id="PRO_5001695535" description="CcmD family protein" evidence="2">
    <location>
        <begin position="19"/>
        <end position="80"/>
    </location>
</feature>
<keyword evidence="2" id="KW-0732">Signal</keyword>
<keyword evidence="4" id="KW-1185">Reference proteome</keyword>
<dbReference type="EMBL" id="JMIH01000022">
    <property type="protein sequence ID" value="KEO73255.1"/>
    <property type="molecule type" value="Genomic_DNA"/>
</dbReference>
<evidence type="ECO:0000256" key="2">
    <source>
        <dbReference type="SAM" id="SignalP"/>
    </source>
</evidence>
<evidence type="ECO:0000313" key="4">
    <source>
        <dbReference type="Proteomes" id="UP000027821"/>
    </source>
</evidence>
<dbReference type="eggNOG" id="ENOG50339SI">
    <property type="taxonomic scope" value="Bacteria"/>
</dbReference>
<sequence>MKKWLLILFLMVSLKVAAQEKVEITESDYQNTSVEMADVMRSDGKIYVVVGIIAIIMAGIILYVINTERKIAKLEENFKD</sequence>
<dbReference type="Pfam" id="PF20077">
    <property type="entry name" value="CcmD_alt"/>
    <property type="match status" value="1"/>
</dbReference>
<dbReference type="STRING" id="1048983.EL17_12960"/>
<keyword evidence="1" id="KW-0472">Membrane</keyword>
<proteinExistence type="predicted"/>
<feature type="signal peptide" evidence="2">
    <location>
        <begin position="1"/>
        <end position="18"/>
    </location>
</feature>
<keyword evidence="1" id="KW-0812">Transmembrane</keyword>
<reference evidence="3 4" key="1">
    <citation type="submission" date="2014-04" db="EMBL/GenBank/DDBJ databases">
        <title>Characterization and application of a salt tolerant electro-active bacterium.</title>
        <authorList>
            <person name="Yang L."/>
            <person name="Wei S."/>
            <person name="Tay Q.X.M."/>
        </authorList>
    </citation>
    <scope>NUCLEOTIDE SEQUENCE [LARGE SCALE GENOMIC DNA]</scope>
    <source>
        <strain evidence="3 4">LY1</strain>
    </source>
</reference>
<comment type="caution">
    <text evidence="3">The sequence shown here is derived from an EMBL/GenBank/DDBJ whole genome shotgun (WGS) entry which is preliminary data.</text>
</comment>
<name>A0A074KYG0_9BACT</name>
<evidence type="ECO:0000313" key="3">
    <source>
        <dbReference type="EMBL" id="KEO73255.1"/>
    </source>
</evidence>
<accession>A0A074KYG0</accession>